<evidence type="ECO:0000313" key="2">
    <source>
        <dbReference type="Proteomes" id="UP000593567"/>
    </source>
</evidence>
<keyword evidence="2" id="KW-1185">Reference proteome</keyword>
<reference evidence="1" key="1">
    <citation type="submission" date="2020-06" db="EMBL/GenBank/DDBJ databases">
        <title>Draft genome of Bugula neritina, a colonial animal packing powerful symbionts and potential medicines.</title>
        <authorList>
            <person name="Rayko M."/>
        </authorList>
    </citation>
    <scope>NUCLEOTIDE SEQUENCE [LARGE SCALE GENOMIC DNA]</scope>
    <source>
        <strain evidence="1">Kwan_BN1</strain>
    </source>
</reference>
<evidence type="ECO:0000313" key="1">
    <source>
        <dbReference type="EMBL" id="KAF6028115.1"/>
    </source>
</evidence>
<protein>
    <submittedName>
        <fullName evidence="1">Uncharacterized protein</fullName>
    </submittedName>
</protein>
<organism evidence="1 2">
    <name type="scientific">Bugula neritina</name>
    <name type="common">Brown bryozoan</name>
    <name type="synonym">Sertularia neritina</name>
    <dbReference type="NCBI Taxonomy" id="10212"/>
    <lineage>
        <taxon>Eukaryota</taxon>
        <taxon>Metazoa</taxon>
        <taxon>Spiralia</taxon>
        <taxon>Lophotrochozoa</taxon>
        <taxon>Bryozoa</taxon>
        <taxon>Gymnolaemata</taxon>
        <taxon>Cheilostomatida</taxon>
        <taxon>Flustrina</taxon>
        <taxon>Buguloidea</taxon>
        <taxon>Bugulidae</taxon>
        <taxon>Bugula</taxon>
    </lineage>
</organism>
<comment type="caution">
    <text evidence="1">The sequence shown here is derived from an EMBL/GenBank/DDBJ whole genome shotgun (WGS) entry which is preliminary data.</text>
</comment>
<dbReference type="Proteomes" id="UP000593567">
    <property type="component" value="Unassembled WGS sequence"/>
</dbReference>
<dbReference type="AlphaFoldDB" id="A0A7J7JQ87"/>
<sequence>MCGEEFMCLDHVVNHQTRREDHINRTAVVTTFHRNRTLESETRPTLLPEIGLFYCGAYLCQGTPAQSYKVNQFISKCTVCSFYKCLLCVKTHRNRCRLERHLITDYQPPADPRKLVHGSLMQRHLAIRRLKCRRCYRLGTAVRKDGYYCTLYCMICNTELAKTDT</sequence>
<dbReference type="EMBL" id="VXIV02001989">
    <property type="protein sequence ID" value="KAF6028115.1"/>
    <property type="molecule type" value="Genomic_DNA"/>
</dbReference>
<gene>
    <name evidence="1" type="ORF">EB796_013575</name>
</gene>
<accession>A0A7J7JQ87</accession>
<name>A0A7J7JQ87_BUGNE</name>
<proteinExistence type="predicted"/>